<protein>
    <submittedName>
        <fullName evidence="2">Uncharacterized protein</fullName>
    </submittedName>
</protein>
<organism evidence="2 3">
    <name type="scientific">Ricinus communis</name>
    <name type="common">Castor bean</name>
    <dbReference type="NCBI Taxonomy" id="3988"/>
    <lineage>
        <taxon>Eukaryota</taxon>
        <taxon>Viridiplantae</taxon>
        <taxon>Streptophyta</taxon>
        <taxon>Embryophyta</taxon>
        <taxon>Tracheophyta</taxon>
        <taxon>Spermatophyta</taxon>
        <taxon>Magnoliopsida</taxon>
        <taxon>eudicotyledons</taxon>
        <taxon>Gunneridae</taxon>
        <taxon>Pentapetalae</taxon>
        <taxon>rosids</taxon>
        <taxon>fabids</taxon>
        <taxon>Malpighiales</taxon>
        <taxon>Euphorbiaceae</taxon>
        <taxon>Acalyphoideae</taxon>
        <taxon>Acalypheae</taxon>
        <taxon>Ricinus</taxon>
    </lineage>
</organism>
<gene>
    <name evidence="2" type="ORF">RCOM_1867160</name>
</gene>
<feature type="transmembrane region" description="Helical" evidence="1">
    <location>
        <begin position="16"/>
        <end position="34"/>
    </location>
</feature>
<reference evidence="3" key="1">
    <citation type="journal article" date="2010" name="Nat. Biotechnol.">
        <title>Draft genome sequence of the oilseed species Ricinus communis.</title>
        <authorList>
            <person name="Chan A.P."/>
            <person name="Crabtree J."/>
            <person name="Zhao Q."/>
            <person name="Lorenzi H."/>
            <person name="Orvis J."/>
            <person name="Puiu D."/>
            <person name="Melake-Berhan A."/>
            <person name="Jones K.M."/>
            <person name="Redman J."/>
            <person name="Chen G."/>
            <person name="Cahoon E.B."/>
            <person name="Gedil M."/>
            <person name="Stanke M."/>
            <person name="Haas B.J."/>
            <person name="Wortman J.R."/>
            <person name="Fraser-Liggett C.M."/>
            <person name="Ravel J."/>
            <person name="Rabinowicz P.D."/>
        </authorList>
    </citation>
    <scope>NUCLEOTIDE SEQUENCE [LARGE SCALE GENOMIC DNA]</scope>
    <source>
        <strain evidence="3">cv. Hale</strain>
    </source>
</reference>
<dbReference type="Proteomes" id="UP000008311">
    <property type="component" value="Unassembled WGS sequence"/>
</dbReference>
<dbReference type="AlphaFoldDB" id="B9TLZ8"/>
<keyword evidence="3" id="KW-1185">Reference proteome</keyword>
<sequence length="112" mass="12588">MDKAGQGHFFDLEWDFAIPLPVAFVALRGLFLTLHRVRSCGKPHASTPTNIGSLTLAVLEQNGYYYRDDQLQALISVFNRLQNMTQGVPEHVVNGLTAEFTRAELPVRQLFT</sequence>
<dbReference type="EMBL" id="EQ987767">
    <property type="protein sequence ID" value="EEF23116.1"/>
    <property type="molecule type" value="Genomic_DNA"/>
</dbReference>
<accession>B9TLZ8</accession>
<evidence type="ECO:0000313" key="2">
    <source>
        <dbReference type="EMBL" id="EEF23116.1"/>
    </source>
</evidence>
<evidence type="ECO:0000256" key="1">
    <source>
        <dbReference type="SAM" id="Phobius"/>
    </source>
</evidence>
<dbReference type="InParanoid" id="B9TLZ8"/>
<name>B9TLZ8_RICCO</name>
<keyword evidence="1" id="KW-1133">Transmembrane helix</keyword>
<proteinExistence type="predicted"/>
<evidence type="ECO:0000313" key="3">
    <source>
        <dbReference type="Proteomes" id="UP000008311"/>
    </source>
</evidence>
<keyword evidence="1" id="KW-0812">Transmembrane</keyword>
<keyword evidence="1" id="KW-0472">Membrane</keyword>